<keyword evidence="10 13" id="KW-0143">Chaperone</keyword>
<proteinExistence type="inferred from homology"/>
<dbReference type="EMBL" id="VWSF01000028">
    <property type="protein sequence ID" value="KAA5540157.1"/>
    <property type="molecule type" value="Genomic_DNA"/>
</dbReference>
<keyword evidence="9 13" id="KW-0472">Membrane</keyword>
<feature type="transmembrane region" description="Helical" evidence="13">
    <location>
        <begin position="430"/>
        <end position="451"/>
    </location>
</feature>
<dbReference type="Gene3D" id="2.70.98.90">
    <property type="match status" value="1"/>
</dbReference>
<evidence type="ECO:0000259" key="15">
    <source>
        <dbReference type="Pfam" id="PF02096"/>
    </source>
</evidence>
<feature type="region of interest" description="Disordered" evidence="14">
    <location>
        <begin position="574"/>
        <end position="614"/>
    </location>
</feature>
<keyword evidence="6 13" id="KW-0812">Transmembrane</keyword>
<protein>
    <recommendedName>
        <fullName evidence="3 13">Membrane protein insertase YidC</fullName>
    </recommendedName>
    <alternativeName>
        <fullName evidence="12 13">Foldase YidC</fullName>
    </alternativeName>
    <alternativeName>
        <fullName evidence="11 13">Membrane integrase YidC</fullName>
    </alternativeName>
    <alternativeName>
        <fullName evidence="13">Membrane protein YidC</fullName>
    </alternativeName>
</protein>
<dbReference type="GO" id="GO:0032977">
    <property type="term" value="F:membrane insertase activity"/>
    <property type="evidence" value="ECO:0007669"/>
    <property type="project" value="InterPro"/>
</dbReference>
<evidence type="ECO:0000256" key="11">
    <source>
        <dbReference type="ARBA" id="ARBA00033245"/>
    </source>
</evidence>
<evidence type="ECO:0000256" key="13">
    <source>
        <dbReference type="HAMAP-Rule" id="MF_01810"/>
    </source>
</evidence>
<keyword evidence="18" id="KW-1185">Reference proteome</keyword>
<dbReference type="Pfam" id="PF02096">
    <property type="entry name" value="60KD_IMP"/>
    <property type="match status" value="1"/>
</dbReference>
<comment type="function">
    <text evidence="13">Required for the insertion and/or proper folding and/or complex formation of integral membrane proteins into the membrane. Involved in integration of membrane proteins that insert both dependently and independently of the Sec translocase complex, as well as at least some lipoproteins. Aids folding of multispanning membrane proteins.</text>
</comment>
<feature type="domain" description="Membrane insertase YidC N-terminal" evidence="16">
    <location>
        <begin position="81"/>
        <end position="351"/>
    </location>
</feature>
<evidence type="ECO:0000313" key="17">
    <source>
        <dbReference type="EMBL" id="KAA5540157.1"/>
    </source>
</evidence>
<sequence length="614" mass="69491">MDKNQAIGLVLISVMLIVYMTFFSPEPPKEQPKPKATPTATVTPAQSASAGPVDSVAQAQQRAALGAFGNIASGTAQKTVLENKNLKITLDSKGGLIDEVILKKYKTWDQKPLILFDQEGSSTDISFRTQDNRVIKLSDLYFQAQLLKTVNSKQGQAQVLVYHAELAPNQYIEQVYTLPADSYLVDYKLNFSGLNGLVANAPLQFTWNDRLKRVEFDLNQNRERSRLNYMTAEESFDNIAGSADEPEVATVEEPLKWVSNKQNFFSAAIIADNAFSKGSFKASFSSVDTTEVKTLSTQLQIPAQDVLTGKGNFNFYFGPNDYQILKTLPADFQKNIDLGWGIFAWVNKLIVIPVFNFLEKYFTNYGIIIILLVVFIKLLLTPLTYKSYLSMAKMKVLKPEIDAIKEKHPDDMQKTQQETMKLYSTMGVNPMSGCIPMVLQIPILFALLNFFPNSIELRQEPFLWAHDLSTYDVFARLPFTIPFYGSHISMFTLLMTLSTILYTWSNNQMTTIQGPMKFYSYLMPVMIMFVVNSFAAGLSFYYFVSNIVTFIQQAIIRRFVDDNKIRAKLEENKIKNKDKKPGGFQKRLQDAMKAAAEREAQQKSPGEAPKKRKR</sequence>
<dbReference type="GO" id="GO:0005886">
    <property type="term" value="C:plasma membrane"/>
    <property type="evidence" value="ECO:0007669"/>
    <property type="project" value="UniProtKB-SubCell"/>
</dbReference>
<dbReference type="GO" id="GO:0051205">
    <property type="term" value="P:protein insertion into membrane"/>
    <property type="evidence" value="ECO:0007669"/>
    <property type="project" value="TreeGrafter"/>
</dbReference>
<dbReference type="CDD" id="cd19961">
    <property type="entry name" value="EcYidC-like_peri"/>
    <property type="match status" value="1"/>
</dbReference>
<keyword evidence="5 13" id="KW-1003">Cell membrane</keyword>
<comment type="caution">
    <text evidence="17">The sequence shown here is derived from an EMBL/GenBank/DDBJ whole genome shotgun (WGS) entry which is preliminary data.</text>
</comment>
<dbReference type="InterPro" id="IPR001708">
    <property type="entry name" value="YidC/ALB3/OXA1/COX18"/>
</dbReference>
<evidence type="ECO:0000256" key="14">
    <source>
        <dbReference type="SAM" id="MobiDB-lite"/>
    </source>
</evidence>
<dbReference type="RefSeq" id="WP_150092558.1">
    <property type="nucleotide sequence ID" value="NZ_VWSF01000028.1"/>
</dbReference>
<evidence type="ECO:0000256" key="1">
    <source>
        <dbReference type="ARBA" id="ARBA00004429"/>
    </source>
</evidence>
<evidence type="ECO:0000256" key="7">
    <source>
        <dbReference type="ARBA" id="ARBA00022927"/>
    </source>
</evidence>
<dbReference type="CDD" id="cd20070">
    <property type="entry name" value="5TM_YidC_Alb3"/>
    <property type="match status" value="1"/>
</dbReference>
<feature type="transmembrane region" description="Helical" evidence="13">
    <location>
        <begin position="338"/>
        <end position="358"/>
    </location>
</feature>
<dbReference type="PRINTS" id="PR00701">
    <property type="entry name" value="60KDINNERMP"/>
</dbReference>
<dbReference type="InterPro" id="IPR038221">
    <property type="entry name" value="YidC_periplasmic_sf"/>
</dbReference>
<dbReference type="NCBIfam" id="TIGR03593">
    <property type="entry name" value="yidC_nterm"/>
    <property type="match status" value="1"/>
</dbReference>
<dbReference type="PANTHER" id="PTHR12428:SF65">
    <property type="entry name" value="CYTOCHROME C OXIDASE ASSEMBLY PROTEIN COX18, MITOCHONDRIAL"/>
    <property type="match status" value="1"/>
</dbReference>
<feature type="transmembrane region" description="Helical" evidence="13">
    <location>
        <begin position="481"/>
        <end position="504"/>
    </location>
</feature>
<evidence type="ECO:0000256" key="4">
    <source>
        <dbReference type="ARBA" id="ARBA00022448"/>
    </source>
</evidence>
<dbReference type="HAMAP" id="MF_01810">
    <property type="entry name" value="YidC_type1"/>
    <property type="match status" value="1"/>
</dbReference>
<feature type="domain" description="Membrane insertase YidC/Oxa/ALB C-terminal" evidence="15">
    <location>
        <begin position="365"/>
        <end position="558"/>
    </location>
</feature>
<evidence type="ECO:0000256" key="9">
    <source>
        <dbReference type="ARBA" id="ARBA00023136"/>
    </source>
</evidence>
<comment type="subunit">
    <text evidence="13">Interacts with the Sec translocase complex via SecD. Specifically interacts with transmembrane segments of nascent integral membrane proteins during membrane integration.</text>
</comment>
<dbReference type="GO" id="GO:0015031">
    <property type="term" value="P:protein transport"/>
    <property type="evidence" value="ECO:0007669"/>
    <property type="project" value="UniProtKB-KW"/>
</dbReference>
<evidence type="ECO:0000256" key="6">
    <source>
        <dbReference type="ARBA" id="ARBA00022692"/>
    </source>
</evidence>
<organism evidence="17 18">
    <name type="scientific">Adhaeribacter rhizoryzae</name>
    <dbReference type="NCBI Taxonomy" id="2607907"/>
    <lineage>
        <taxon>Bacteria</taxon>
        <taxon>Pseudomonadati</taxon>
        <taxon>Bacteroidota</taxon>
        <taxon>Cytophagia</taxon>
        <taxon>Cytophagales</taxon>
        <taxon>Hymenobacteraceae</taxon>
        <taxon>Adhaeribacter</taxon>
    </lineage>
</organism>
<evidence type="ECO:0000256" key="2">
    <source>
        <dbReference type="ARBA" id="ARBA00010527"/>
    </source>
</evidence>
<keyword evidence="4 13" id="KW-0813">Transport</keyword>
<evidence type="ECO:0000256" key="12">
    <source>
        <dbReference type="ARBA" id="ARBA00033342"/>
    </source>
</evidence>
<dbReference type="NCBIfam" id="NF002356">
    <property type="entry name" value="PRK01318.2-3"/>
    <property type="match status" value="1"/>
</dbReference>
<comment type="subcellular location">
    <subcellularLocation>
        <location evidence="1">Cell inner membrane</location>
        <topology evidence="1">Multi-pass membrane protein</topology>
    </subcellularLocation>
    <subcellularLocation>
        <location evidence="13">Cell membrane</location>
        <topology evidence="13">Multi-pass membrane protein</topology>
    </subcellularLocation>
</comment>
<evidence type="ECO:0000256" key="3">
    <source>
        <dbReference type="ARBA" id="ARBA00015325"/>
    </source>
</evidence>
<dbReference type="Pfam" id="PF14849">
    <property type="entry name" value="YidC_periplas"/>
    <property type="match status" value="1"/>
</dbReference>
<keyword evidence="7 13" id="KW-0653">Protein transport</keyword>
<dbReference type="AlphaFoldDB" id="A0A5M6CY59"/>
<accession>A0A5M6CY59</accession>
<dbReference type="NCBIfam" id="TIGR03592">
    <property type="entry name" value="yidC_oxa1_cterm"/>
    <property type="match status" value="1"/>
</dbReference>
<evidence type="ECO:0000256" key="8">
    <source>
        <dbReference type="ARBA" id="ARBA00022989"/>
    </source>
</evidence>
<dbReference type="InterPro" id="IPR028055">
    <property type="entry name" value="YidC/Oxa/ALB_C"/>
</dbReference>
<evidence type="ECO:0000256" key="5">
    <source>
        <dbReference type="ARBA" id="ARBA00022475"/>
    </source>
</evidence>
<dbReference type="InterPro" id="IPR047196">
    <property type="entry name" value="YidC_ALB_C"/>
</dbReference>
<evidence type="ECO:0000256" key="10">
    <source>
        <dbReference type="ARBA" id="ARBA00023186"/>
    </source>
</evidence>
<feature type="transmembrane region" description="Helical" evidence="13">
    <location>
        <begin position="364"/>
        <end position="385"/>
    </location>
</feature>
<dbReference type="PANTHER" id="PTHR12428">
    <property type="entry name" value="OXA1"/>
    <property type="match status" value="1"/>
</dbReference>
<feature type="compositionally biased region" description="Basic and acidic residues" evidence="14">
    <location>
        <begin position="574"/>
        <end position="601"/>
    </location>
</feature>
<feature type="region of interest" description="Disordered" evidence="14">
    <location>
        <begin position="27"/>
        <end position="52"/>
    </location>
</feature>
<evidence type="ECO:0000313" key="18">
    <source>
        <dbReference type="Proteomes" id="UP000323426"/>
    </source>
</evidence>
<feature type="compositionally biased region" description="Low complexity" evidence="14">
    <location>
        <begin position="34"/>
        <end position="50"/>
    </location>
</feature>
<dbReference type="InterPro" id="IPR028053">
    <property type="entry name" value="Membr_insert_YidC_N"/>
</dbReference>
<reference evidence="17 18" key="1">
    <citation type="submission" date="2019-09" db="EMBL/GenBank/DDBJ databases">
        <title>Genome sequence and assembly of Adhaeribacter sp.</title>
        <authorList>
            <person name="Chhetri G."/>
        </authorList>
    </citation>
    <scope>NUCLEOTIDE SEQUENCE [LARGE SCALE GENOMIC DNA]</scope>
    <source>
        <strain evidence="17 18">DK36</strain>
    </source>
</reference>
<feature type="transmembrane region" description="Helical" evidence="13">
    <location>
        <begin position="525"/>
        <end position="544"/>
    </location>
</feature>
<dbReference type="InterPro" id="IPR019998">
    <property type="entry name" value="Membr_insert_YidC"/>
</dbReference>
<name>A0A5M6CY59_9BACT</name>
<gene>
    <name evidence="13 17" type="primary">yidC</name>
    <name evidence="17" type="ORF">F0145_23305</name>
</gene>
<keyword evidence="8 13" id="KW-1133">Transmembrane helix</keyword>
<comment type="similarity">
    <text evidence="2 13">Belongs to the OXA1/ALB3/YidC family. Type 1 subfamily.</text>
</comment>
<dbReference type="Proteomes" id="UP000323426">
    <property type="component" value="Unassembled WGS sequence"/>
</dbReference>
<feature type="transmembrane region" description="Helical" evidence="13">
    <location>
        <begin position="6"/>
        <end position="23"/>
    </location>
</feature>
<evidence type="ECO:0000259" key="16">
    <source>
        <dbReference type="Pfam" id="PF14849"/>
    </source>
</evidence>